<reference evidence="3" key="1">
    <citation type="submission" date="2025-08" db="UniProtKB">
        <authorList>
            <consortium name="RefSeq"/>
        </authorList>
    </citation>
    <scope>IDENTIFICATION</scope>
    <source>
        <tissue evidence="3">Sperm</tissue>
    </source>
</reference>
<evidence type="ECO:0000313" key="3">
    <source>
        <dbReference type="RefSeq" id="XP_032810177.1"/>
    </source>
</evidence>
<organism evidence="2 3">
    <name type="scientific">Petromyzon marinus</name>
    <name type="common">Sea lamprey</name>
    <dbReference type="NCBI Taxonomy" id="7757"/>
    <lineage>
        <taxon>Eukaryota</taxon>
        <taxon>Metazoa</taxon>
        <taxon>Chordata</taxon>
        <taxon>Craniata</taxon>
        <taxon>Vertebrata</taxon>
        <taxon>Cyclostomata</taxon>
        <taxon>Hyperoartia</taxon>
        <taxon>Petromyzontiformes</taxon>
        <taxon>Petromyzontidae</taxon>
        <taxon>Petromyzon</taxon>
    </lineage>
</organism>
<feature type="region of interest" description="Disordered" evidence="1">
    <location>
        <begin position="1"/>
        <end position="200"/>
    </location>
</feature>
<name>A0AAJ7T2Q9_PETMA</name>
<evidence type="ECO:0000313" key="2">
    <source>
        <dbReference type="Proteomes" id="UP001318040"/>
    </source>
</evidence>
<feature type="compositionally biased region" description="Polar residues" evidence="1">
    <location>
        <begin position="1"/>
        <end position="10"/>
    </location>
</feature>
<dbReference type="AlphaFoldDB" id="A0AAJ7T2Q9"/>
<evidence type="ECO:0000256" key="1">
    <source>
        <dbReference type="SAM" id="MobiDB-lite"/>
    </source>
</evidence>
<protein>
    <submittedName>
        <fullName evidence="3">MyoD family inhibitor domain-containing protein isoform X1</fullName>
    </submittedName>
</protein>
<feature type="compositionally biased region" description="Pro residues" evidence="1">
    <location>
        <begin position="51"/>
        <end position="61"/>
    </location>
</feature>
<dbReference type="Proteomes" id="UP001318040">
    <property type="component" value="Chromosome 14"/>
</dbReference>
<dbReference type="CTD" id="29969"/>
<feature type="compositionally biased region" description="Low complexity" evidence="1">
    <location>
        <begin position="62"/>
        <end position="78"/>
    </location>
</feature>
<dbReference type="KEGG" id="pmrn:116942401"/>
<proteinExistence type="predicted"/>
<keyword evidence="2" id="KW-1185">Reference proteome</keyword>
<feature type="compositionally biased region" description="Acidic residues" evidence="1">
    <location>
        <begin position="79"/>
        <end position="89"/>
    </location>
</feature>
<gene>
    <name evidence="3" type="primary">MDFIC</name>
</gene>
<sequence>MCSVEQQAPRQQRGPKELDPGDSADGRLSEPRPLSCPASCTGAGVSGPCAPAVPPDEPPASVPRRSSTSAGGCSSAGGTEEEEEASGEEASERGPRPLNSAPREHVNPQEIGGAKEATASASRLASDRGDGLDNPVGPCGLAGRERRLPPAVPTLALDPPPVRYEPRRATGATPARRAGERRKLSQHSKSSRPPRSSANDDCCVRSVLACLYCEFASLCWMLVSCACCCHHCCSCAEESGAGDAERCLGGADCCPGAELGGGCCCCGCCCVYCCCCCGPEAGEDVPPCGLCGDVDGGMLQGCCESSDCVEICFECCGFCLLS</sequence>
<accession>A0AAJ7T2Q9</accession>
<feature type="compositionally biased region" description="Basic and acidic residues" evidence="1">
    <location>
        <begin position="14"/>
        <end position="30"/>
    </location>
</feature>
<dbReference type="GeneID" id="116942401"/>
<dbReference type="RefSeq" id="XP_032810177.1">
    <property type="nucleotide sequence ID" value="XM_032954286.1"/>
</dbReference>